<sequence length="364" mass="40582">MLEKLESLEQEYQSLEASLADPAVLSDQREYQRLSKRYAEMGELVATIREYKKAHSDLEEAKSLLHDPDMAEMARLEVEEIRRRIPELEAKLELLLLPKDPLDDKNVIVEIRAGTGGEEAALFAAELRDMIMEFARRKGFRTEILDVNLTDLGGVSKVSFEVIGAGAYGVLKYEAGVHRVQRVPATEAQGRIHTSTATVAVMPEAEEVDVELDPADLEITVSRASGPGGQGVNTTDSAVQVLHKPTGMIVSCMESRSQIKNKEKALTILRSRLLEMKRAEEAARRREDRLAQIGAGERSEKIRTYNFPQSRVTDHRIGFTTHNLEGVLSGDLFELHEALKRADQERQLAAIAGETPLTLRSREA</sequence>
<dbReference type="AlphaFoldDB" id="D7BCA5"/>
<dbReference type="STRING" id="526227.Mesil_2757"/>
<evidence type="ECO:0000256" key="5">
    <source>
        <dbReference type="HAMAP-Rule" id="MF_00093"/>
    </source>
</evidence>
<dbReference type="Pfam" id="PF00472">
    <property type="entry name" value="RF-1"/>
    <property type="match status" value="1"/>
</dbReference>
<dbReference type="RefSeq" id="WP_013159137.1">
    <property type="nucleotide sequence ID" value="NC_014212.1"/>
</dbReference>
<evidence type="ECO:0000256" key="3">
    <source>
        <dbReference type="ARBA" id="ARBA00022481"/>
    </source>
</evidence>
<dbReference type="InterPro" id="IPR000352">
    <property type="entry name" value="Pep_chain_release_fac_I"/>
</dbReference>
<keyword evidence="4 5" id="KW-0648">Protein biosynthesis</keyword>
<keyword evidence="5" id="KW-0963">Cytoplasm</keyword>
<dbReference type="NCBIfam" id="NF001859">
    <property type="entry name" value="PRK00591.1"/>
    <property type="match status" value="1"/>
</dbReference>
<dbReference type="HOGENOM" id="CLU_036856_0_1_0"/>
<feature type="modified residue" description="N5-methylglutamine" evidence="5">
    <location>
        <position position="230"/>
    </location>
</feature>
<comment type="similarity">
    <text evidence="2 5">Belongs to the prokaryotic/mitochondrial release factor family.</text>
</comment>
<dbReference type="InterPro" id="IPR005139">
    <property type="entry name" value="PCRF"/>
</dbReference>
<dbReference type="Gene3D" id="3.30.160.20">
    <property type="match status" value="1"/>
</dbReference>
<comment type="function">
    <text evidence="1 5">Peptide chain release factor 1 directs the termination of translation in response to the peptide chain termination codons UAG and UAA.</text>
</comment>
<dbReference type="Pfam" id="PF03462">
    <property type="entry name" value="PCRF"/>
    <property type="match status" value="1"/>
</dbReference>
<evidence type="ECO:0000259" key="7">
    <source>
        <dbReference type="PROSITE" id="PS00745"/>
    </source>
</evidence>
<dbReference type="eggNOG" id="COG0216">
    <property type="taxonomic scope" value="Bacteria"/>
</dbReference>
<dbReference type="Gene3D" id="6.10.140.1950">
    <property type="match status" value="1"/>
</dbReference>
<evidence type="ECO:0000256" key="2">
    <source>
        <dbReference type="ARBA" id="ARBA00010835"/>
    </source>
</evidence>
<evidence type="ECO:0000256" key="1">
    <source>
        <dbReference type="ARBA" id="ARBA00002986"/>
    </source>
</evidence>
<evidence type="ECO:0000313" key="8">
    <source>
        <dbReference type="EMBL" id="ADH64602.1"/>
    </source>
</evidence>
<dbReference type="InterPro" id="IPR045853">
    <property type="entry name" value="Pep_chain_release_fac_I_sf"/>
</dbReference>
<name>D7BCA5_ALLS1</name>
<dbReference type="InterPro" id="IPR050057">
    <property type="entry name" value="Prokaryotic/Mito_RF"/>
</dbReference>
<dbReference type="SUPFAM" id="SSF75620">
    <property type="entry name" value="Release factor"/>
    <property type="match status" value="1"/>
</dbReference>
<dbReference type="GO" id="GO:0005737">
    <property type="term" value="C:cytoplasm"/>
    <property type="evidence" value="ECO:0007669"/>
    <property type="project" value="UniProtKB-SubCell"/>
</dbReference>
<dbReference type="SMART" id="SM00937">
    <property type="entry name" value="PCRF"/>
    <property type="match status" value="1"/>
</dbReference>
<dbReference type="FunFam" id="3.30.160.20:FF:000004">
    <property type="entry name" value="Peptide chain release factor 1"/>
    <property type="match status" value="1"/>
</dbReference>
<proteinExistence type="inferred from homology"/>
<organism evidence="8 9">
    <name type="scientific">Allomeiothermus silvanus (strain ATCC 700542 / DSM 9946 / NBRC 106475 / NCIMB 13440 / VI-R2)</name>
    <name type="common">Thermus silvanus</name>
    <dbReference type="NCBI Taxonomy" id="526227"/>
    <lineage>
        <taxon>Bacteria</taxon>
        <taxon>Thermotogati</taxon>
        <taxon>Deinococcota</taxon>
        <taxon>Deinococci</taxon>
        <taxon>Thermales</taxon>
        <taxon>Thermaceae</taxon>
        <taxon>Allomeiothermus</taxon>
    </lineage>
</organism>
<keyword evidence="9" id="KW-1185">Reference proteome</keyword>
<dbReference type="GO" id="GO:0016149">
    <property type="term" value="F:translation release factor activity, codon specific"/>
    <property type="evidence" value="ECO:0007669"/>
    <property type="project" value="UniProtKB-UniRule"/>
</dbReference>
<dbReference type="EMBL" id="CP002042">
    <property type="protein sequence ID" value="ADH64602.1"/>
    <property type="molecule type" value="Genomic_DNA"/>
</dbReference>
<dbReference type="PANTHER" id="PTHR43804:SF7">
    <property type="entry name" value="LD18447P"/>
    <property type="match status" value="1"/>
</dbReference>
<dbReference type="Gene3D" id="3.30.70.1660">
    <property type="match status" value="2"/>
</dbReference>
<dbReference type="FunFam" id="3.30.70.1660:FF:000002">
    <property type="entry name" value="Peptide chain release factor 1"/>
    <property type="match status" value="1"/>
</dbReference>
<accession>D7BCA5</accession>
<evidence type="ECO:0000313" key="9">
    <source>
        <dbReference type="Proteomes" id="UP000001916"/>
    </source>
</evidence>
<dbReference type="PANTHER" id="PTHR43804">
    <property type="entry name" value="LD18447P"/>
    <property type="match status" value="1"/>
</dbReference>
<dbReference type="InterPro" id="IPR004373">
    <property type="entry name" value="RF-1"/>
</dbReference>
<evidence type="ECO:0000256" key="6">
    <source>
        <dbReference type="NCBIfam" id="TIGR00019"/>
    </source>
</evidence>
<dbReference type="NCBIfam" id="TIGR00019">
    <property type="entry name" value="prfA"/>
    <property type="match status" value="1"/>
</dbReference>
<dbReference type="KEGG" id="msv:Mesil_2757"/>
<dbReference type="PROSITE" id="PS00745">
    <property type="entry name" value="RF_PROK_I"/>
    <property type="match status" value="1"/>
</dbReference>
<keyword evidence="3 5" id="KW-0488">Methylation</keyword>
<protein>
    <recommendedName>
        <fullName evidence="5 6">Peptide chain release factor 1</fullName>
        <shortName evidence="5">RF-1</shortName>
    </recommendedName>
</protein>
<dbReference type="OrthoDB" id="9806673at2"/>
<dbReference type="Proteomes" id="UP000001916">
    <property type="component" value="Chromosome"/>
</dbReference>
<comment type="PTM">
    <text evidence="5">Methylated by PrmC. Methylation increases the termination efficiency of RF1.</text>
</comment>
<evidence type="ECO:0000256" key="4">
    <source>
        <dbReference type="ARBA" id="ARBA00022917"/>
    </source>
</evidence>
<feature type="domain" description="Prokaryotic-type class I peptide chain release factors" evidence="7">
    <location>
        <begin position="223"/>
        <end position="239"/>
    </location>
</feature>
<comment type="subcellular location">
    <subcellularLocation>
        <location evidence="5">Cytoplasm</location>
    </subcellularLocation>
</comment>
<dbReference type="HAMAP" id="MF_00093">
    <property type="entry name" value="Rel_fac_1"/>
    <property type="match status" value="1"/>
</dbReference>
<gene>
    <name evidence="5" type="primary">prfA</name>
    <name evidence="8" type="ordered locus">Mesil_2757</name>
</gene>
<reference evidence="8 9" key="1">
    <citation type="journal article" date="2010" name="Stand. Genomic Sci.">
        <title>Complete genome sequence of Meiothermus silvanus type strain (VI-R2).</title>
        <authorList>
            <person name="Sikorski J."/>
            <person name="Tindall B.J."/>
            <person name="Lowry S."/>
            <person name="Lucas S."/>
            <person name="Nolan M."/>
            <person name="Copeland A."/>
            <person name="Glavina Del Rio T."/>
            <person name="Tice H."/>
            <person name="Cheng J.F."/>
            <person name="Han C."/>
            <person name="Pitluck S."/>
            <person name="Liolios K."/>
            <person name="Ivanova N."/>
            <person name="Mavromatis K."/>
            <person name="Mikhailova N."/>
            <person name="Pati A."/>
            <person name="Goodwin L."/>
            <person name="Chen A."/>
            <person name="Palaniappan K."/>
            <person name="Land M."/>
            <person name="Hauser L."/>
            <person name="Chang Y.J."/>
            <person name="Jeffries C.D."/>
            <person name="Rohde M."/>
            <person name="Goker M."/>
            <person name="Woyke T."/>
            <person name="Bristow J."/>
            <person name="Eisen J.A."/>
            <person name="Markowitz V."/>
            <person name="Hugenholtz P."/>
            <person name="Kyrpides N.C."/>
            <person name="Klenk H.P."/>
            <person name="Lapidus A."/>
        </authorList>
    </citation>
    <scope>NUCLEOTIDE SEQUENCE [LARGE SCALE GENOMIC DNA]</scope>
    <source>
        <strain evidence="9">ATCC 700542 / DSM 9946 / VI-R2</strain>
    </source>
</reference>